<dbReference type="Gene3D" id="2.60.120.380">
    <property type="match status" value="1"/>
</dbReference>
<feature type="non-terminal residue" evidence="2">
    <location>
        <position position="211"/>
    </location>
</feature>
<dbReference type="PROSITE" id="PS51820">
    <property type="entry name" value="PA14"/>
    <property type="match status" value="2"/>
</dbReference>
<dbReference type="SUPFAM" id="SSF56988">
    <property type="entry name" value="Anthrax protective antigen"/>
    <property type="match status" value="2"/>
</dbReference>
<evidence type="ECO:0000313" key="3">
    <source>
        <dbReference type="Proteomes" id="UP000649617"/>
    </source>
</evidence>
<sequence length="211" mass="23808">EKGKFPEIRQHWDVCMRCTGQLVVRKGGNYRLYLSSDDGSMLYLNGEKIVDNNGCHGAKEVRSDRKRLSSGTHQLVVDMCEVKGGEEFKMKYVGPDTNGKKFTVPSKALKHEIKPLADGLACEYFYNKAKCDVPDLGSMSPSQTLVVPEIFFGSKFPQVKQSWNFCMRCTGHLITRTPGDYKFFLSSDDGSLLHLNREKIIDNDGCHGERE</sequence>
<dbReference type="Proteomes" id="UP000649617">
    <property type="component" value="Unassembled WGS sequence"/>
</dbReference>
<name>A0A812X2T4_SYMPI</name>
<dbReference type="Pfam" id="PF07691">
    <property type="entry name" value="PA14"/>
    <property type="match status" value="2"/>
</dbReference>
<dbReference type="InterPro" id="IPR011658">
    <property type="entry name" value="PA14_dom"/>
</dbReference>
<reference evidence="2" key="1">
    <citation type="submission" date="2021-02" db="EMBL/GenBank/DDBJ databases">
        <authorList>
            <person name="Dougan E. K."/>
            <person name="Rhodes N."/>
            <person name="Thang M."/>
            <person name="Chan C."/>
        </authorList>
    </citation>
    <scope>NUCLEOTIDE SEQUENCE</scope>
</reference>
<evidence type="ECO:0000259" key="1">
    <source>
        <dbReference type="PROSITE" id="PS51820"/>
    </source>
</evidence>
<protein>
    <recommendedName>
        <fullName evidence="1">PA14 domain-containing protein</fullName>
    </recommendedName>
</protein>
<comment type="caution">
    <text evidence="2">The sequence shown here is derived from an EMBL/GenBank/DDBJ whole genome shotgun (WGS) entry which is preliminary data.</text>
</comment>
<feature type="non-terminal residue" evidence="2">
    <location>
        <position position="1"/>
    </location>
</feature>
<accession>A0A812X2T4</accession>
<dbReference type="OrthoDB" id="412914at2759"/>
<organism evidence="2 3">
    <name type="scientific">Symbiodinium pilosum</name>
    <name type="common">Dinoflagellate</name>
    <dbReference type="NCBI Taxonomy" id="2952"/>
    <lineage>
        <taxon>Eukaryota</taxon>
        <taxon>Sar</taxon>
        <taxon>Alveolata</taxon>
        <taxon>Dinophyceae</taxon>
        <taxon>Suessiales</taxon>
        <taxon>Symbiodiniaceae</taxon>
        <taxon>Symbiodinium</taxon>
    </lineage>
</organism>
<gene>
    <name evidence="2" type="ORF">SPIL2461_LOCUS19798</name>
</gene>
<dbReference type="EMBL" id="CAJNIZ010044857">
    <property type="protein sequence ID" value="CAE7703127.1"/>
    <property type="molecule type" value="Genomic_DNA"/>
</dbReference>
<evidence type="ECO:0000313" key="2">
    <source>
        <dbReference type="EMBL" id="CAE7703127.1"/>
    </source>
</evidence>
<feature type="domain" description="PA14" evidence="1">
    <location>
        <begin position="1"/>
        <end position="108"/>
    </location>
</feature>
<keyword evidence="3" id="KW-1185">Reference proteome</keyword>
<feature type="domain" description="PA14" evidence="1">
    <location>
        <begin position="115"/>
        <end position="211"/>
    </location>
</feature>
<dbReference type="Gene3D" id="2.60.120.260">
    <property type="entry name" value="Galactose-binding domain-like"/>
    <property type="match status" value="1"/>
</dbReference>
<dbReference type="InterPro" id="IPR037524">
    <property type="entry name" value="PA14/GLEYA"/>
</dbReference>
<dbReference type="AlphaFoldDB" id="A0A812X2T4"/>
<proteinExistence type="predicted"/>